<sequence>MDLDFDLCFQATRSRDPRFDGWFIVGVRSTGIYCRPSCPSPVCPKAVNVTFYRTAAAAQLAGLRACKRCRPDAVPGSPDWNSRADLAGRAMRLIADGVVDREGVPGLARRLAVSSRHLHRVLVEQVGAPPLALARSQRAHQARLLVETTGMPFGEVAFAAGFASIRQFNDTLREIFASTPSQLRAAHRRGSPQPAGVLTLRLPVRAPYDPRGVLRWLAARAVPGLEEHADGEYRRVLRLPGGPGTATLRPASDHVQATFRLTTVADLGAAVARCRRLLDLDADPRTYLPVLARDPVLAPLAEALPGLRLPGTVDGAETALRTVLGPRAAAVVAALGEPLPAPDGRLTHAFPEPAAVATAPPATLGLSPARGPALRVLARQLASGELVVDEGADRAAARRAMLAVPGLGPALVEELSLYALGDPDAFPAGDPGIRAAARRHGLPGDAAGLAEHARRWRPWRGYAAHLLWAAGQPAATGRS</sequence>
<keyword evidence="4" id="KW-0489">Methyltransferase</keyword>
<dbReference type="GO" id="GO:0006285">
    <property type="term" value="P:base-excision repair, AP site formation"/>
    <property type="evidence" value="ECO:0007669"/>
    <property type="project" value="TreeGrafter"/>
</dbReference>
<dbReference type="SMART" id="SM00478">
    <property type="entry name" value="ENDO3c"/>
    <property type="match status" value="1"/>
</dbReference>
<dbReference type="InterPro" id="IPR003265">
    <property type="entry name" value="HhH-GPD_domain"/>
</dbReference>
<dbReference type="AlphaFoldDB" id="A0A8J3QYB3"/>
<dbReference type="GO" id="GO:0006307">
    <property type="term" value="P:DNA alkylation repair"/>
    <property type="evidence" value="ECO:0007669"/>
    <property type="project" value="TreeGrafter"/>
</dbReference>
<dbReference type="GO" id="GO:0003700">
    <property type="term" value="F:DNA-binding transcription factor activity"/>
    <property type="evidence" value="ECO:0007669"/>
    <property type="project" value="InterPro"/>
</dbReference>
<dbReference type="Pfam" id="PF02805">
    <property type="entry name" value="Ada_Zn_binding"/>
    <property type="match status" value="1"/>
</dbReference>
<organism evidence="11 12">
    <name type="scientific">Rugosimonospora africana</name>
    <dbReference type="NCBI Taxonomy" id="556532"/>
    <lineage>
        <taxon>Bacteria</taxon>
        <taxon>Bacillati</taxon>
        <taxon>Actinomycetota</taxon>
        <taxon>Actinomycetes</taxon>
        <taxon>Micromonosporales</taxon>
        <taxon>Micromonosporaceae</taxon>
        <taxon>Rugosimonospora</taxon>
    </lineage>
</organism>
<dbReference type="GO" id="GO:0005737">
    <property type="term" value="C:cytoplasm"/>
    <property type="evidence" value="ECO:0007669"/>
    <property type="project" value="TreeGrafter"/>
</dbReference>
<dbReference type="GO" id="GO:0032131">
    <property type="term" value="F:alkylated DNA binding"/>
    <property type="evidence" value="ECO:0007669"/>
    <property type="project" value="TreeGrafter"/>
</dbReference>
<evidence type="ECO:0000256" key="3">
    <source>
        <dbReference type="ARBA" id="ARBA00012000"/>
    </source>
</evidence>
<dbReference type="SUPFAM" id="SSF48150">
    <property type="entry name" value="DNA-glycosylase"/>
    <property type="match status" value="1"/>
</dbReference>
<dbReference type="InterPro" id="IPR035451">
    <property type="entry name" value="Ada-like_dom_sf"/>
</dbReference>
<evidence type="ECO:0000256" key="7">
    <source>
        <dbReference type="ARBA" id="ARBA00023159"/>
    </source>
</evidence>
<dbReference type="SMART" id="SM00342">
    <property type="entry name" value="HTH_ARAC"/>
    <property type="match status" value="1"/>
</dbReference>
<accession>A0A8J3QYB3</accession>
<dbReference type="InterPro" id="IPR009057">
    <property type="entry name" value="Homeodomain-like_sf"/>
</dbReference>
<dbReference type="InterPro" id="IPR018060">
    <property type="entry name" value="HTH_AraC"/>
</dbReference>
<dbReference type="PANTHER" id="PTHR43003:SF13">
    <property type="entry name" value="DNA-3-METHYLADENINE GLYCOSYLASE 2"/>
    <property type="match status" value="1"/>
</dbReference>
<dbReference type="Pfam" id="PF06029">
    <property type="entry name" value="AlkA_N"/>
    <property type="match status" value="1"/>
</dbReference>
<protein>
    <recommendedName>
        <fullName evidence="3">DNA-3-methyladenine glycosylase II</fullName>
        <ecNumber evidence="3">3.2.2.21</ecNumber>
    </recommendedName>
</protein>
<dbReference type="PROSITE" id="PS50890">
    <property type="entry name" value="PUA"/>
    <property type="match status" value="1"/>
</dbReference>
<evidence type="ECO:0000256" key="8">
    <source>
        <dbReference type="ARBA" id="ARBA00023163"/>
    </source>
</evidence>
<dbReference type="SUPFAM" id="SSF55945">
    <property type="entry name" value="TATA-box binding protein-like"/>
    <property type="match status" value="1"/>
</dbReference>
<evidence type="ECO:0000256" key="2">
    <source>
        <dbReference type="ARBA" id="ARBA00001947"/>
    </source>
</evidence>
<reference evidence="11" key="1">
    <citation type="submission" date="2021-01" db="EMBL/GenBank/DDBJ databases">
        <title>Whole genome shotgun sequence of Rugosimonospora africana NBRC 104875.</title>
        <authorList>
            <person name="Komaki H."/>
            <person name="Tamura T."/>
        </authorList>
    </citation>
    <scope>NUCLEOTIDE SEQUENCE</scope>
    <source>
        <strain evidence="11">NBRC 104875</strain>
    </source>
</reference>
<evidence type="ECO:0000256" key="5">
    <source>
        <dbReference type="ARBA" id="ARBA00022763"/>
    </source>
</evidence>
<evidence type="ECO:0000256" key="1">
    <source>
        <dbReference type="ARBA" id="ARBA00000086"/>
    </source>
</evidence>
<keyword evidence="8" id="KW-0804">Transcription</keyword>
<evidence type="ECO:0000256" key="9">
    <source>
        <dbReference type="ARBA" id="ARBA00023204"/>
    </source>
</evidence>
<dbReference type="InterPro" id="IPR010316">
    <property type="entry name" value="AlkA_N"/>
</dbReference>
<dbReference type="Proteomes" id="UP000642748">
    <property type="component" value="Unassembled WGS sequence"/>
</dbReference>
<evidence type="ECO:0000259" key="10">
    <source>
        <dbReference type="PROSITE" id="PS01124"/>
    </source>
</evidence>
<evidence type="ECO:0000256" key="4">
    <source>
        <dbReference type="ARBA" id="ARBA00022603"/>
    </source>
</evidence>
<dbReference type="Gene3D" id="1.10.1670.10">
    <property type="entry name" value="Helix-hairpin-Helix base-excision DNA repair enzymes (C-terminal)"/>
    <property type="match status" value="1"/>
</dbReference>
<keyword evidence="9" id="KW-0234">DNA repair</keyword>
<dbReference type="InterPro" id="IPR011257">
    <property type="entry name" value="DNA_glycosylase"/>
</dbReference>
<keyword evidence="5" id="KW-0227">DNA damage</keyword>
<dbReference type="GO" id="GO:0008725">
    <property type="term" value="F:DNA-3-methyladenine glycosylase activity"/>
    <property type="evidence" value="ECO:0007669"/>
    <property type="project" value="TreeGrafter"/>
</dbReference>
<dbReference type="PROSITE" id="PS01124">
    <property type="entry name" value="HTH_ARAC_FAMILY_2"/>
    <property type="match status" value="1"/>
</dbReference>
<evidence type="ECO:0000313" key="12">
    <source>
        <dbReference type="Proteomes" id="UP000642748"/>
    </source>
</evidence>
<dbReference type="GO" id="GO:0043565">
    <property type="term" value="F:sequence-specific DNA binding"/>
    <property type="evidence" value="ECO:0007669"/>
    <property type="project" value="InterPro"/>
</dbReference>
<dbReference type="InterPro" id="IPR037046">
    <property type="entry name" value="AlkA_N_sf"/>
</dbReference>
<comment type="catalytic activity">
    <reaction evidence="1">
        <text>Hydrolysis of alkylated DNA, releasing 3-methyladenine, 3-methylguanine, 7-methylguanine and 7-methyladenine.</text>
        <dbReference type="EC" id="3.2.2.21"/>
    </reaction>
</comment>
<dbReference type="Gene3D" id="3.30.310.20">
    <property type="entry name" value="DNA-3-methyladenine glycosylase AlkA, N-terminal domain"/>
    <property type="match status" value="1"/>
</dbReference>
<dbReference type="PANTHER" id="PTHR43003">
    <property type="entry name" value="DNA-3-METHYLADENINE GLYCOSYLASE"/>
    <property type="match status" value="1"/>
</dbReference>
<dbReference type="GO" id="GO:0008168">
    <property type="term" value="F:methyltransferase activity"/>
    <property type="evidence" value="ECO:0007669"/>
    <property type="project" value="UniProtKB-KW"/>
</dbReference>
<dbReference type="Gene3D" id="3.40.10.10">
    <property type="entry name" value="DNA Methylphosphotriester Repair Domain"/>
    <property type="match status" value="1"/>
</dbReference>
<comment type="caution">
    <text evidence="11">The sequence shown here is derived from an EMBL/GenBank/DDBJ whole genome shotgun (WGS) entry which is preliminary data.</text>
</comment>
<dbReference type="RefSeq" id="WP_203921634.1">
    <property type="nucleotide sequence ID" value="NZ_BONZ01000062.1"/>
</dbReference>
<keyword evidence="4" id="KW-0808">Transferase</keyword>
<feature type="domain" description="HTH araC/xylS-type" evidence="10">
    <location>
        <begin position="88"/>
        <end position="186"/>
    </location>
</feature>
<dbReference type="InterPro" id="IPR023170">
    <property type="entry name" value="HhH_base_excis_C"/>
</dbReference>
<dbReference type="SUPFAM" id="SSF57884">
    <property type="entry name" value="Ada DNA repair protein, N-terminal domain (N-Ada 10)"/>
    <property type="match status" value="1"/>
</dbReference>
<evidence type="ECO:0000256" key="6">
    <source>
        <dbReference type="ARBA" id="ARBA00023015"/>
    </source>
</evidence>
<keyword evidence="12" id="KW-1185">Reference proteome</keyword>
<dbReference type="EMBL" id="BONZ01000062">
    <property type="protein sequence ID" value="GIH18098.1"/>
    <property type="molecule type" value="Genomic_DNA"/>
</dbReference>
<dbReference type="GO" id="GO:0032993">
    <property type="term" value="C:protein-DNA complex"/>
    <property type="evidence" value="ECO:0007669"/>
    <property type="project" value="TreeGrafter"/>
</dbReference>
<dbReference type="InterPro" id="IPR004026">
    <property type="entry name" value="Ada_DNA_repair_Zn-bd"/>
</dbReference>
<dbReference type="Gene3D" id="1.10.340.30">
    <property type="entry name" value="Hypothetical protein, domain 2"/>
    <property type="match status" value="1"/>
</dbReference>
<dbReference type="SUPFAM" id="SSF46689">
    <property type="entry name" value="Homeodomain-like"/>
    <property type="match status" value="1"/>
</dbReference>
<dbReference type="EC" id="3.2.2.21" evidence="3"/>
<name>A0A8J3QYB3_9ACTN</name>
<dbReference type="GO" id="GO:0032259">
    <property type="term" value="P:methylation"/>
    <property type="evidence" value="ECO:0007669"/>
    <property type="project" value="UniProtKB-KW"/>
</dbReference>
<gene>
    <name evidence="11" type="ORF">Raf01_62700</name>
</gene>
<dbReference type="Gene3D" id="1.10.10.60">
    <property type="entry name" value="Homeodomain-like"/>
    <property type="match status" value="1"/>
</dbReference>
<dbReference type="Pfam" id="PF12833">
    <property type="entry name" value="HTH_18"/>
    <property type="match status" value="1"/>
</dbReference>
<evidence type="ECO:0000313" key="11">
    <source>
        <dbReference type="EMBL" id="GIH18098.1"/>
    </source>
</evidence>
<dbReference type="InterPro" id="IPR051912">
    <property type="entry name" value="Alkylbase_DNA_Glycosylase/TA"/>
</dbReference>
<keyword evidence="7" id="KW-0010">Activator</keyword>
<keyword evidence="6" id="KW-0805">Transcription regulation</keyword>
<proteinExistence type="predicted"/>
<dbReference type="GO" id="GO:0008270">
    <property type="term" value="F:zinc ion binding"/>
    <property type="evidence" value="ECO:0007669"/>
    <property type="project" value="InterPro"/>
</dbReference>
<dbReference type="SMART" id="SM01009">
    <property type="entry name" value="AlkA_N"/>
    <property type="match status" value="1"/>
</dbReference>
<comment type="cofactor">
    <cofactor evidence="2">
        <name>Zn(2+)</name>
        <dbReference type="ChEBI" id="CHEBI:29105"/>
    </cofactor>
</comment>
<dbReference type="GO" id="GO:0043916">
    <property type="term" value="F:DNA-7-methylguanine glycosylase activity"/>
    <property type="evidence" value="ECO:0007669"/>
    <property type="project" value="TreeGrafter"/>
</dbReference>